<feature type="compositionally biased region" description="Low complexity" evidence="1">
    <location>
        <begin position="319"/>
        <end position="334"/>
    </location>
</feature>
<feature type="region of interest" description="Disordered" evidence="1">
    <location>
        <begin position="319"/>
        <end position="340"/>
    </location>
</feature>
<proteinExistence type="predicted"/>
<keyword evidence="3" id="KW-1185">Reference proteome</keyword>
<organism evidence="2 3">
    <name type="scientific">Paramecium sonneborni</name>
    <dbReference type="NCBI Taxonomy" id="65129"/>
    <lineage>
        <taxon>Eukaryota</taxon>
        <taxon>Sar</taxon>
        <taxon>Alveolata</taxon>
        <taxon>Ciliophora</taxon>
        <taxon>Intramacronucleata</taxon>
        <taxon>Oligohymenophorea</taxon>
        <taxon>Peniculida</taxon>
        <taxon>Parameciidae</taxon>
        <taxon>Paramecium</taxon>
    </lineage>
</organism>
<dbReference type="OrthoDB" id="292259at2759"/>
<gene>
    <name evidence="2" type="ORF">PSON_ATCC_30995.1.T1320095</name>
</gene>
<evidence type="ECO:0000313" key="3">
    <source>
        <dbReference type="Proteomes" id="UP000692954"/>
    </source>
</evidence>
<protein>
    <submittedName>
        <fullName evidence="2">Uncharacterized protein</fullName>
    </submittedName>
</protein>
<dbReference type="AlphaFoldDB" id="A0A8S1R266"/>
<comment type="caution">
    <text evidence="2">The sequence shown here is derived from an EMBL/GenBank/DDBJ whole genome shotgun (WGS) entry which is preliminary data.</text>
</comment>
<accession>A0A8S1R266</accession>
<dbReference type="Proteomes" id="UP000692954">
    <property type="component" value="Unassembled WGS sequence"/>
</dbReference>
<evidence type="ECO:0000313" key="2">
    <source>
        <dbReference type="EMBL" id="CAD8121444.1"/>
    </source>
</evidence>
<reference evidence="2" key="1">
    <citation type="submission" date="2021-01" db="EMBL/GenBank/DDBJ databases">
        <authorList>
            <consortium name="Genoscope - CEA"/>
            <person name="William W."/>
        </authorList>
    </citation>
    <scope>NUCLEOTIDE SEQUENCE</scope>
</reference>
<evidence type="ECO:0000256" key="1">
    <source>
        <dbReference type="SAM" id="MobiDB-lite"/>
    </source>
</evidence>
<name>A0A8S1R266_9CILI</name>
<sequence length="383" mass="45186">MQVNKKKCIFCEKLKSDGSFQLILKRALFCRYSQSQNLIYQKDINDILDDNQTKYTIEYKDNLDLIKENEYMKRFYRFFESDDRLPSLFEYYKYHINIPRNFYSKLINKRMEKNRDLRYNKIKQELGLLEEIKNDPSPKKKDTSEDQSVSQMKNLLKDLNIQSTQTDISRVSNTTILKDLVKMIGNQNQKSKPFQIFNYNKLIFKSLNPLIEAQKLQLKKVEPKLQNKNQDIIKLTKQPPLTDRYPKSNLLSRQSSQSKIKIEVQTIKRPPQLKQRQGSLGNIELTKSCQTTSRNNQQQNELLFELAKKVFSTKIPLNNNLQSKKKSNQQQNNNFFVNGRSNIQGSLKNLEDLKSSMRSLNVPHKTQNKLIKSHQGTPNYQKK</sequence>
<dbReference type="EMBL" id="CAJJDN010000132">
    <property type="protein sequence ID" value="CAD8121444.1"/>
    <property type="molecule type" value="Genomic_DNA"/>
</dbReference>
<feature type="region of interest" description="Disordered" evidence="1">
    <location>
        <begin position="361"/>
        <end position="383"/>
    </location>
</feature>